<organism evidence="3 4">
    <name type="scientific">Moheibacter lacus</name>
    <dbReference type="NCBI Taxonomy" id="2745851"/>
    <lineage>
        <taxon>Bacteria</taxon>
        <taxon>Pseudomonadati</taxon>
        <taxon>Bacteroidota</taxon>
        <taxon>Flavobacteriia</taxon>
        <taxon>Flavobacteriales</taxon>
        <taxon>Weeksellaceae</taxon>
        <taxon>Moheibacter</taxon>
    </lineage>
</organism>
<dbReference type="InterPro" id="IPR000326">
    <property type="entry name" value="PAP2/HPO"/>
</dbReference>
<dbReference type="Pfam" id="PF01569">
    <property type="entry name" value="PAP2"/>
    <property type="match status" value="1"/>
</dbReference>
<feature type="transmembrane region" description="Helical" evidence="1">
    <location>
        <begin position="183"/>
        <end position="204"/>
    </location>
</feature>
<gene>
    <name evidence="3" type="ORF">HU137_03445</name>
</gene>
<dbReference type="EMBL" id="JACDZE010000001">
    <property type="protein sequence ID" value="MBA5628823.1"/>
    <property type="molecule type" value="Genomic_DNA"/>
</dbReference>
<dbReference type="Gene3D" id="1.20.144.10">
    <property type="entry name" value="Phosphatidic acid phosphatase type 2/haloperoxidase"/>
    <property type="match status" value="1"/>
</dbReference>
<dbReference type="InterPro" id="IPR036938">
    <property type="entry name" value="PAP2/HPO_sf"/>
</dbReference>
<feature type="transmembrane region" description="Helical" evidence="1">
    <location>
        <begin position="158"/>
        <end position="177"/>
    </location>
</feature>
<evidence type="ECO:0000313" key="3">
    <source>
        <dbReference type="EMBL" id="MBA5628823.1"/>
    </source>
</evidence>
<dbReference type="Proteomes" id="UP000552241">
    <property type="component" value="Unassembled WGS sequence"/>
</dbReference>
<evidence type="ECO:0000313" key="4">
    <source>
        <dbReference type="Proteomes" id="UP000552241"/>
    </source>
</evidence>
<comment type="caution">
    <text evidence="3">The sequence shown here is derived from an EMBL/GenBank/DDBJ whole genome shotgun (WGS) entry which is preliminary data.</text>
</comment>
<dbReference type="SUPFAM" id="SSF48317">
    <property type="entry name" value="Acid phosphatase/Vanadium-dependent haloperoxidase"/>
    <property type="match status" value="1"/>
</dbReference>
<name>A0A838ZRD1_9FLAO</name>
<accession>A0A838ZRD1</accession>
<keyword evidence="1" id="KW-0472">Membrane</keyword>
<feature type="transmembrane region" description="Helical" evidence="1">
    <location>
        <begin position="82"/>
        <end position="99"/>
    </location>
</feature>
<keyword evidence="1" id="KW-0812">Transmembrane</keyword>
<feature type="transmembrane region" description="Helical" evidence="1">
    <location>
        <begin position="53"/>
        <end position="75"/>
    </location>
</feature>
<feature type="transmembrane region" description="Helical" evidence="1">
    <location>
        <begin position="12"/>
        <end position="33"/>
    </location>
</feature>
<evidence type="ECO:0000259" key="2">
    <source>
        <dbReference type="SMART" id="SM00014"/>
    </source>
</evidence>
<keyword evidence="1" id="KW-1133">Transmembrane helix</keyword>
<dbReference type="SMART" id="SM00014">
    <property type="entry name" value="acidPPc"/>
    <property type="match status" value="1"/>
</dbReference>
<proteinExistence type="predicted"/>
<keyword evidence="4" id="KW-1185">Reference proteome</keyword>
<feature type="domain" description="Phosphatidic acid phosphatase type 2/haloperoxidase" evidence="2">
    <location>
        <begin position="85"/>
        <end position="200"/>
    </location>
</feature>
<dbReference type="RefSeq" id="WP_182042405.1">
    <property type="nucleotide sequence ID" value="NZ_JACDZE010000001.1"/>
</dbReference>
<reference evidence="3 4" key="1">
    <citation type="submission" date="2020-07" db="EMBL/GenBank/DDBJ databases">
        <title>Moheibacter lacus sp. nov., a member of the family Flavobacteriaceae isolated from freshwater lake sediment.</title>
        <authorList>
            <person name="Liu Y."/>
        </authorList>
    </citation>
    <scope>NUCLEOTIDE SEQUENCE [LARGE SCALE GENOMIC DNA]</scope>
    <source>
        <strain evidence="3 4">BDHS18</strain>
    </source>
</reference>
<protein>
    <submittedName>
        <fullName evidence="3">Phosphatase PAP2 family protein</fullName>
    </submittedName>
</protein>
<dbReference type="AlphaFoldDB" id="A0A838ZRD1"/>
<dbReference type="PANTHER" id="PTHR14969:SF13">
    <property type="entry name" value="AT30094P"/>
    <property type="match status" value="1"/>
</dbReference>
<sequence length="219" mass="25560">MEPKKDLLRGQWPFFLIFFVINFTGLLAISYFGKDELHIYFNQHFHARFLDLFFKYYTDVATTYVLIVTLLFIIWKKNWRHFLFLGGTALVSSIASSLIKRSLFVHGHRPTHYFELKQVQLRLVEGVESQIPYTFPSGHTVLAVILCFYLCLQAKNKWLQVVICFLMGLVAIGRVYLSKHFVIDTIGGSMLGLFFAILGYYLIWECSNDKLDRKIIPVK</sequence>
<evidence type="ECO:0000256" key="1">
    <source>
        <dbReference type="SAM" id="Phobius"/>
    </source>
</evidence>
<feature type="transmembrane region" description="Helical" evidence="1">
    <location>
        <begin position="131"/>
        <end position="151"/>
    </location>
</feature>
<dbReference type="PANTHER" id="PTHR14969">
    <property type="entry name" value="SPHINGOSINE-1-PHOSPHATE PHOSPHOHYDROLASE"/>
    <property type="match status" value="1"/>
</dbReference>